<dbReference type="EMBL" id="FXTI01000001">
    <property type="protein sequence ID" value="SMO32128.1"/>
    <property type="molecule type" value="Genomic_DNA"/>
</dbReference>
<keyword evidence="1" id="KW-0812">Transmembrane</keyword>
<keyword evidence="3" id="KW-1185">Reference proteome</keyword>
<dbReference type="OrthoDB" id="1551065at2"/>
<feature type="transmembrane region" description="Helical" evidence="1">
    <location>
        <begin position="159"/>
        <end position="179"/>
    </location>
</feature>
<feature type="transmembrane region" description="Helical" evidence="1">
    <location>
        <begin position="130"/>
        <end position="152"/>
    </location>
</feature>
<dbReference type="RefSeq" id="WP_142503753.1">
    <property type="nucleotide sequence ID" value="NZ_FXTI01000001.1"/>
</dbReference>
<keyword evidence="1" id="KW-0472">Membrane</keyword>
<dbReference type="AlphaFoldDB" id="A0A521ABG8"/>
<accession>A0A521ABG8</accession>
<reference evidence="2 3" key="1">
    <citation type="submission" date="2017-05" db="EMBL/GenBank/DDBJ databases">
        <authorList>
            <person name="Varghese N."/>
            <person name="Submissions S."/>
        </authorList>
    </citation>
    <scope>NUCLEOTIDE SEQUENCE [LARGE SCALE GENOMIC DNA]</scope>
    <source>
        <strain evidence="2 3">DSM 45474</strain>
    </source>
</reference>
<protein>
    <submittedName>
        <fullName evidence="2">Fluoroquinolone transport system permease protein</fullName>
    </submittedName>
</protein>
<evidence type="ECO:0000313" key="2">
    <source>
        <dbReference type="EMBL" id="SMO32128.1"/>
    </source>
</evidence>
<proteinExistence type="predicted"/>
<organism evidence="2 3">
    <name type="scientific">Melghirimyces algeriensis</name>
    <dbReference type="NCBI Taxonomy" id="910412"/>
    <lineage>
        <taxon>Bacteria</taxon>
        <taxon>Bacillati</taxon>
        <taxon>Bacillota</taxon>
        <taxon>Bacilli</taxon>
        <taxon>Bacillales</taxon>
        <taxon>Thermoactinomycetaceae</taxon>
        <taxon>Melghirimyces</taxon>
    </lineage>
</organism>
<feature type="transmembrane region" description="Helical" evidence="1">
    <location>
        <begin position="20"/>
        <end position="37"/>
    </location>
</feature>
<dbReference type="Proteomes" id="UP000315636">
    <property type="component" value="Unassembled WGS sequence"/>
</dbReference>
<gene>
    <name evidence="2" type="ORF">SAMN06264849_10133</name>
</gene>
<keyword evidence="1" id="KW-1133">Transmembrane helix</keyword>
<sequence length="241" mass="26986">MYASFMLSEAKKWIRDSMTAFMLLYPLLFGIIGRWVIPWLTDTTGLNLDPYMDIVLAALTIMAAHIYGALVGFSILDDRDDHIFHSIQVTPLPIYQFVSFRLGLAMLLSFATGIYIPLFSNLIPLSWGEVILISAIASFSAPLVGLLMNAFAKNKMEGFAVMKGIVAILIIFPIASLFFTDAKEWFFAFAPGFWPAKAMSSIVRGDEGQTIGFYGYILLGLGYVLLLNMLVYTWFQKKTLQ</sequence>
<evidence type="ECO:0000313" key="3">
    <source>
        <dbReference type="Proteomes" id="UP000315636"/>
    </source>
</evidence>
<name>A0A521ABG8_9BACL</name>
<feature type="transmembrane region" description="Helical" evidence="1">
    <location>
        <begin position="57"/>
        <end position="76"/>
    </location>
</feature>
<evidence type="ECO:0000256" key="1">
    <source>
        <dbReference type="SAM" id="Phobius"/>
    </source>
</evidence>
<feature type="transmembrane region" description="Helical" evidence="1">
    <location>
        <begin position="213"/>
        <end position="235"/>
    </location>
</feature>
<feature type="transmembrane region" description="Helical" evidence="1">
    <location>
        <begin position="97"/>
        <end position="118"/>
    </location>
</feature>